<name>A0A0A8ZYE3_ARUDO</name>
<sequence>MPCYHPCPSACHQFHSPLLVPICVAWLVTGKSNHVLSLSMSMGPSSCVRKRIMRLLILIV</sequence>
<organism evidence="1">
    <name type="scientific">Arundo donax</name>
    <name type="common">Giant reed</name>
    <name type="synonym">Donax arundinaceus</name>
    <dbReference type="NCBI Taxonomy" id="35708"/>
    <lineage>
        <taxon>Eukaryota</taxon>
        <taxon>Viridiplantae</taxon>
        <taxon>Streptophyta</taxon>
        <taxon>Embryophyta</taxon>
        <taxon>Tracheophyta</taxon>
        <taxon>Spermatophyta</taxon>
        <taxon>Magnoliopsida</taxon>
        <taxon>Liliopsida</taxon>
        <taxon>Poales</taxon>
        <taxon>Poaceae</taxon>
        <taxon>PACMAD clade</taxon>
        <taxon>Arundinoideae</taxon>
        <taxon>Arundineae</taxon>
        <taxon>Arundo</taxon>
    </lineage>
</organism>
<reference evidence="1" key="1">
    <citation type="submission" date="2014-09" db="EMBL/GenBank/DDBJ databases">
        <authorList>
            <person name="Magalhaes I.L.F."/>
            <person name="Oliveira U."/>
            <person name="Santos F.R."/>
            <person name="Vidigal T.H.D.A."/>
            <person name="Brescovit A.D."/>
            <person name="Santos A.J."/>
        </authorList>
    </citation>
    <scope>NUCLEOTIDE SEQUENCE</scope>
    <source>
        <tissue evidence="1">Shoot tissue taken approximately 20 cm above the soil surface</tissue>
    </source>
</reference>
<accession>A0A0A8ZYE3</accession>
<reference evidence="1" key="2">
    <citation type="journal article" date="2015" name="Data Brief">
        <title>Shoot transcriptome of the giant reed, Arundo donax.</title>
        <authorList>
            <person name="Barrero R.A."/>
            <person name="Guerrero F.D."/>
            <person name="Moolhuijzen P."/>
            <person name="Goolsby J.A."/>
            <person name="Tidwell J."/>
            <person name="Bellgard S.E."/>
            <person name="Bellgard M.I."/>
        </authorList>
    </citation>
    <scope>NUCLEOTIDE SEQUENCE</scope>
    <source>
        <tissue evidence="1">Shoot tissue taken approximately 20 cm above the soil surface</tissue>
    </source>
</reference>
<proteinExistence type="predicted"/>
<protein>
    <submittedName>
        <fullName evidence="1">Uncharacterized protein</fullName>
    </submittedName>
</protein>
<dbReference type="AlphaFoldDB" id="A0A0A8ZYE3"/>
<dbReference type="EMBL" id="GBRH01258088">
    <property type="protein sequence ID" value="JAD39807.1"/>
    <property type="molecule type" value="Transcribed_RNA"/>
</dbReference>
<evidence type="ECO:0000313" key="1">
    <source>
        <dbReference type="EMBL" id="JAD39807.1"/>
    </source>
</evidence>